<reference evidence="2" key="1">
    <citation type="submission" date="2021-01" db="EMBL/GenBank/DDBJ databases">
        <title>Rhizobium sp. strain KVB221 16S ribosomal RNA gene Genome sequencing and assembly.</title>
        <authorList>
            <person name="Kang M."/>
        </authorList>
    </citation>
    <scope>NUCLEOTIDE SEQUENCE</scope>
    <source>
        <strain evidence="2">KVB221</strain>
    </source>
</reference>
<keyword evidence="3" id="KW-1185">Reference proteome</keyword>
<feature type="domain" description="DUF2249" evidence="1">
    <location>
        <begin position="9"/>
        <end position="78"/>
    </location>
</feature>
<evidence type="ECO:0000313" key="3">
    <source>
        <dbReference type="Proteomes" id="UP000633219"/>
    </source>
</evidence>
<dbReference type="InterPro" id="IPR018720">
    <property type="entry name" value="DUF2249"/>
</dbReference>
<name>A0A936YRZ9_9HYPH</name>
<evidence type="ECO:0000259" key="1">
    <source>
        <dbReference type="Pfam" id="PF10006"/>
    </source>
</evidence>
<dbReference type="Pfam" id="PF10006">
    <property type="entry name" value="DUF2249"/>
    <property type="match status" value="1"/>
</dbReference>
<dbReference type="Proteomes" id="UP000633219">
    <property type="component" value="Unassembled WGS sequence"/>
</dbReference>
<accession>A0A936YRZ9</accession>
<dbReference type="AlphaFoldDB" id="A0A936YRZ9"/>
<evidence type="ECO:0000313" key="2">
    <source>
        <dbReference type="EMBL" id="MBL0373571.1"/>
    </source>
</evidence>
<organism evidence="2 3">
    <name type="scientific">Rhizobium setariae</name>
    <dbReference type="NCBI Taxonomy" id="2801340"/>
    <lineage>
        <taxon>Bacteria</taxon>
        <taxon>Pseudomonadati</taxon>
        <taxon>Pseudomonadota</taxon>
        <taxon>Alphaproteobacteria</taxon>
        <taxon>Hyphomicrobiales</taxon>
        <taxon>Rhizobiaceae</taxon>
        <taxon>Rhizobium/Agrobacterium group</taxon>
        <taxon>Rhizobium</taxon>
    </lineage>
</organism>
<proteinExistence type="predicted"/>
<gene>
    <name evidence="2" type="ORF">JJB09_16210</name>
</gene>
<dbReference type="RefSeq" id="WP_201660222.1">
    <property type="nucleotide sequence ID" value="NZ_JAEQNC010000008.1"/>
</dbReference>
<dbReference type="EMBL" id="JAEQNC010000008">
    <property type="protein sequence ID" value="MBL0373571.1"/>
    <property type="molecule type" value="Genomic_DNA"/>
</dbReference>
<sequence>MLNSSNIPEVDVRLIPPPHRHPTIFGVLTALAPGGAMHVTSDHDPRPLHYQIETRYPDEFGWLYLEQGPEVWRVQITRADSSGCDCCCGH</sequence>
<protein>
    <submittedName>
        <fullName evidence="2">DUF2249 domain-containing protein</fullName>
    </submittedName>
</protein>
<comment type="caution">
    <text evidence="2">The sequence shown here is derived from an EMBL/GenBank/DDBJ whole genome shotgun (WGS) entry which is preliminary data.</text>
</comment>